<dbReference type="EMBL" id="JAMXLR010000026">
    <property type="protein sequence ID" value="MCO6043701.1"/>
    <property type="molecule type" value="Genomic_DNA"/>
</dbReference>
<proteinExistence type="inferred from homology"/>
<dbReference type="Pfam" id="PF00072">
    <property type="entry name" value="Response_reg"/>
    <property type="match status" value="1"/>
</dbReference>
<keyword evidence="4 8" id="KW-0547">Nucleotide-binding</keyword>
<dbReference type="InterPro" id="IPR008271">
    <property type="entry name" value="Ser/Thr_kinase_AS"/>
</dbReference>
<dbReference type="InterPro" id="IPR011006">
    <property type="entry name" value="CheY-like_superfamily"/>
</dbReference>
<dbReference type="GO" id="GO:0000160">
    <property type="term" value="P:phosphorelay signal transduction system"/>
    <property type="evidence" value="ECO:0007669"/>
    <property type="project" value="InterPro"/>
</dbReference>
<dbReference type="Pfam" id="PF00069">
    <property type="entry name" value="Pkinase"/>
    <property type="match status" value="1"/>
</dbReference>
<keyword evidence="5 11" id="KW-0418">Kinase</keyword>
<dbReference type="PROSITE" id="PS50011">
    <property type="entry name" value="PROTEIN_KINASE_DOM"/>
    <property type="match status" value="1"/>
</dbReference>
<evidence type="ECO:0000256" key="7">
    <source>
        <dbReference type="PROSITE-ProRule" id="PRU00169"/>
    </source>
</evidence>
<evidence type="ECO:0000256" key="6">
    <source>
        <dbReference type="ARBA" id="ARBA00022840"/>
    </source>
</evidence>
<dbReference type="Proteomes" id="UP001155241">
    <property type="component" value="Unassembled WGS sequence"/>
</dbReference>
<dbReference type="Gene3D" id="1.10.510.10">
    <property type="entry name" value="Transferase(Phosphotransferase) domain 1"/>
    <property type="match status" value="1"/>
</dbReference>
<keyword evidence="7" id="KW-0597">Phosphoprotein</keyword>
<dbReference type="PANTHER" id="PTHR43671:SF13">
    <property type="entry name" value="SERINE_THREONINE-PROTEIN KINASE NEK2"/>
    <property type="match status" value="1"/>
</dbReference>
<feature type="domain" description="Response regulatory" evidence="10">
    <location>
        <begin position="2"/>
        <end position="119"/>
    </location>
</feature>
<dbReference type="PANTHER" id="PTHR43671">
    <property type="entry name" value="SERINE/THREONINE-PROTEIN KINASE NEK"/>
    <property type="match status" value="1"/>
</dbReference>
<feature type="binding site" evidence="8">
    <location>
        <position position="167"/>
    </location>
    <ligand>
        <name>ATP</name>
        <dbReference type="ChEBI" id="CHEBI:30616"/>
    </ligand>
</feature>
<evidence type="ECO:0000256" key="4">
    <source>
        <dbReference type="ARBA" id="ARBA00022741"/>
    </source>
</evidence>
<feature type="modified residue" description="4-aspartylphosphate" evidence="7">
    <location>
        <position position="52"/>
    </location>
</feature>
<evidence type="ECO:0000256" key="2">
    <source>
        <dbReference type="ARBA" id="ARBA00012513"/>
    </source>
</evidence>
<dbReference type="PROSITE" id="PS00107">
    <property type="entry name" value="PROTEIN_KINASE_ATP"/>
    <property type="match status" value="1"/>
</dbReference>
<evidence type="ECO:0000313" key="12">
    <source>
        <dbReference type="Proteomes" id="UP001155241"/>
    </source>
</evidence>
<dbReference type="PROSITE" id="PS50110">
    <property type="entry name" value="RESPONSE_REGULATORY"/>
    <property type="match status" value="1"/>
</dbReference>
<evidence type="ECO:0000256" key="3">
    <source>
        <dbReference type="ARBA" id="ARBA00022679"/>
    </source>
</evidence>
<keyword evidence="12" id="KW-1185">Reference proteome</keyword>
<dbReference type="RefSeq" id="WP_252851807.1">
    <property type="nucleotide sequence ID" value="NZ_JAMXLR010000026.1"/>
</dbReference>
<dbReference type="Gene3D" id="3.40.50.2300">
    <property type="match status" value="1"/>
</dbReference>
<keyword evidence="3" id="KW-0808">Transferase</keyword>
<protein>
    <recommendedName>
        <fullName evidence="2">non-specific serine/threonine protein kinase</fullName>
        <ecNumber evidence="2">2.7.11.1</ecNumber>
    </recommendedName>
</protein>
<evidence type="ECO:0000259" key="10">
    <source>
        <dbReference type="PROSITE" id="PS50110"/>
    </source>
</evidence>
<dbReference type="SMART" id="SM00448">
    <property type="entry name" value="REC"/>
    <property type="match status" value="1"/>
</dbReference>
<dbReference type="SUPFAM" id="SSF52172">
    <property type="entry name" value="CheY-like"/>
    <property type="match status" value="1"/>
</dbReference>
<dbReference type="EC" id="2.7.11.1" evidence="2"/>
<dbReference type="SUPFAM" id="SSF56112">
    <property type="entry name" value="Protein kinase-like (PK-like)"/>
    <property type="match status" value="1"/>
</dbReference>
<dbReference type="InterPro" id="IPR017441">
    <property type="entry name" value="Protein_kinase_ATP_BS"/>
</dbReference>
<dbReference type="AlphaFoldDB" id="A0A9X2FD84"/>
<dbReference type="PROSITE" id="PS00108">
    <property type="entry name" value="PROTEIN_KINASE_ST"/>
    <property type="match status" value="1"/>
</dbReference>
<dbReference type="CDD" id="cd17574">
    <property type="entry name" value="REC_OmpR"/>
    <property type="match status" value="1"/>
</dbReference>
<dbReference type="GO" id="GO:0005524">
    <property type="term" value="F:ATP binding"/>
    <property type="evidence" value="ECO:0007669"/>
    <property type="project" value="UniProtKB-UniRule"/>
</dbReference>
<feature type="domain" description="Protein kinase" evidence="9">
    <location>
        <begin position="138"/>
        <end position="406"/>
    </location>
</feature>
<dbReference type="InterPro" id="IPR001789">
    <property type="entry name" value="Sig_transdc_resp-reg_receiver"/>
</dbReference>
<evidence type="ECO:0000259" key="9">
    <source>
        <dbReference type="PROSITE" id="PS50011"/>
    </source>
</evidence>
<name>A0A9X2FD84_9BACT</name>
<evidence type="ECO:0000256" key="5">
    <source>
        <dbReference type="ARBA" id="ARBA00022777"/>
    </source>
</evidence>
<dbReference type="SMART" id="SM00220">
    <property type="entry name" value="S_TKc"/>
    <property type="match status" value="1"/>
</dbReference>
<evidence type="ECO:0000313" key="11">
    <source>
        <dbReference type="EMBL" id="MCO6043701.1"/>
    </source>
</evidence>
<reference evidence="11" key="1">
    <citation type="submission" date="2022-06" db="EMBL/GenBank/DDBJ databases">
        <title>Aeoliella straminimaris, a novel planctomycete from sediments.</title>
        <authorList>
            <person name="Vitorino I.R."/>
            <person name="Lage O.M."/>
        </authorList>
    </citation>
    <scope>NUCLEOTIDE SEQUENCE</scope>
    <source>
        <strain evidence="11">ICT_H6.2</strain>
    </source>
</reference>
<keyword evidence="6 8" id="KW-0067">ATP-binding</keyword>
<comment type="similarity">
    <text evidence="1">Belongs to the protein kinase superfamily. NEK Ser/Thr protein kinase family. NIMA subfamily.</text>
</comment>
<dbReference type="CDD" id="cd14014">
    <property type="entry name" value="STKc_PknB_like"/>
    <property type="match status" value="1"/>
</dbReference>
<evidence type="ECO:0000256" key="1">
    <source>
        <dbReference type="ARBA" id="ARBA00010886"/>
    </source>
</evidence>
<dbReference type="InterPro" id="IPR000719">
    <property type="entry name" value="Prot_kinase_dom"/>
</dbReference>
<accession>A0A9X2FD84</accession>
<dbReference type="GO" id="GO:0004674">
    <property type="term" value="F:protein serine/threonine kinase activity"/>
    <property type="evidence" value="ECO:0007669"/>
    <property type="project" value="UniProtKB-EC"/>
</dbReference>
<comment type="caution">
    <text evidence="11">The sequence shown here is derived from an EMBL/GenBank/DDBJ whole genome shotgun (WGS) entry which is preliminary data.</text>
</comment>
<gene>
    <name evidence="11" type="ORF">NG895_07260</name>
</gene>
<sequence>MKVLIAEDNVMYRKVLCSNVESWGHEPVAVEDGLQALKALNEEGSPRLVILDWQMPGLDGIDVCRSVKRDPEHPFTYVIMLTSRDAQEDMVTGLDAGADDYLTKPIDPKVLHSRLSAAERIVKLVPPKEWAVPRIEGYEVQEMLGKGVFATVWRAKRQATGEIVALKIIRVDLATDEVFGRFAREIELMEKLDHPNIARILDSQIDKKLAYYAVELLEGGTLEQYVKRHSPKPALLLLMTAKVCDALDYAHRQGVIHRDLKPSNIMLTKDREPKLVDFGLARSMFKTTESGSALCSMEGTVIGTPLFMSPEQARGDVEALDGRSDIYALGIILYVMLLRKHPHKVNHSDRWETIREIAEGQARSPKELTPKFNSEVEQILMKALAHKPEDRYATAGEFGAAIRKFLKGRLESQRRKKESEA</sequence>
<organism evidence="11 12">
    <name type="scientific">Aeoliella straminimaris</name>
    <dbReference type="NCBI Taxonomy" id="2954799"/>
    <lineage>
        <taxon>Bacteria</taxon>
        <taxon>Pseudomonadati</taxon>
        <taxon>Planctomycetota</taxon>
        <taxon>Planctomycetia</taxon>
        <taxon>Pirellulales</taxon>
        <taxon>Lacipirellulaceae</taxon>
        <taxon>Aeoliella</taxon>
    </lineage>
</organism>
<dbReference type="InterPro" id="IPR050660">
    <property type="entry name" value="NEK_Ser/Thr_kinase"/>
</dbReference>
<dbReference type="InterPro" id="IPR011009">
    <property type="entry name" value="Kinase-like_dom_sf"/>
</dbReference>
<evidence type="ECO:0000256" key="8">
    <source>
        <dbReference type="PROSITE-ProRule" id="PRU10141"/>
    </source>
</evidence>